<feature type="non-terminal residue" evidence="9">
    <location>
        <position position="1"/>
    </location>
</feature>
<dbReference type="InterPro" id="IPR023827">
    <property type="entry name" value="Peptidase_S8_Asp-AS"/>
</dbReference>
<dbReference type="InterPro" id="IPR000209">
    <property type="entry name" value="Peptidase_S8/S53_dom"/>
</dbReference>
<dbReference type="RefSeq" id="WP_208810485.1">
    <property type="nucleotide sequence ID" value="NZ_WVUH01000001.1"/>
</dbReference>
<dbReference type="PROSITE" id="PS00138">
    <property type="entry name" value="SUBTILASE_SER"/>
    <property type="match status" value="1"/>
</dbReference>
<keyword evidence="7" id="KW-0732">Signal</keyword>
<comment type="similarity">
    <text evidence="1 5 6">Belongs to the peptidase S8 family.</text>
</comment>
<dbReference type="SUPFAM" id="SSF52743">
    <property type="entry name" value="Subtilisin-like"/>
    <property type="match status" value="1"/>
</dbReference>
<dbReference type="Pfam" id="PF00082">
    <property type="entry name" value="Peptidase_S8"/>
    <property type="match status" value="1"/>
</dbReference>
<evidence type="ECO:0000313" key="10">
    <source>
        <dbReference type="Proteomes" id="UP000823521"/>
    </source>
</evidence>
<organism evidence="9 10">
    <name type="scientific">Micromonospora echinofusca</name>
    <dbReference type="NCBI Taxonomy" id="47858"/>
    <lineage>
        <taxon>Bacteria</taxon>
        <taxon>Bacillati</taxon>
        <taxon>Actinomycetota</taxon>
        <taxon>Actinomycetes</taxon>
        <taxon>Micromonosporales</taxon>
        <taxon>Micromonosporaceae</taxon>
        <taxon>Micromonospora</taxon>
    </lineage>
</organism>
<keyword evidence="3 5" id="KW-0378">Hydrolase</keyword>
<evidence type="ECO:0000313" key="9">
    <source>
        <dbReference type="EMBL" id="MBO4204402.1"/>
    </source>
</evidence>
<accession>A0ABS3VIR3</accession>
<dbReference type="EMBL" id="WVUH01000001">
    <property type="protein sequence ID" value="MBO4204402.1"/>
    <property type="molecule type" value="Genomic_DNA"/>
</dbReference>
<dbReference type="InterPro" id="IPR036852">
    <property type="entry name" value="Peptidase_S8/S53_dom_sf"/>
</dbReference>
<dbReference type="PANTHER" id="PTHR43806">
    <property type="entry name" value="PEPTIDASE S8"/>
    <property type="match status" value="1"/>
</dbReference>
<gene>
    <name evidence="9" type="ORF">GSF22_00005</name>
</gene>
<feature type="signal peptide" evidence="7">
    <location>
        <begin position="1"/>
        <end position="24"/>
    </location>
</feature>
<dbReference type="Gene3D" id="3.50.30.30">
    <property type="match status" value="1"/>
</dbReference>
<feature type="domain" description="Peptidase S8/S53" evidence="8">
    <location>
        <begin position="242"/>
        <end position="506"/>
    </location>
</feature>
<protein>
    <submittedName>
        <fullName evidence="9">S8 family serine peptidase</fullName>
    </submittedName>
</protein>
<sequence>RRLRTVTVGAAIVGMVLSTSTANAATPTRQNPPVTAGPTLPVTASPELLRIAANAQAAAPLTLITGDRVHVGLRADGSPVVRRIEPAPRSDGKTVTFHTVTRRGSVHVVPNDALALLGQGLLDWGLFDLAKLAAHVAAGTTGRVPVIVTYTGNVTARTARATPGAATVSTLTSINGQSLTIDGDGRWWNARGTTGTAGAAARATGSLTGVRKVWLNELARISLDTSIAQIGAPTAWQRGYDGSGVTVAVLDTGIDANHPDVAGKIVDQVDFTGNPAGAKDGHGHGTHVAATIAGTGTASGGARKGVAPGARVVVGKVCSDGGSCPTDAIIAGMEWAARSEARIINMSLGSAPTDGTDPMSQALNSLSLSTGRLFVVAAGNAGPNSGTVGAPGAADEALTVAAVDKDDKMAGFSSRGPRLGDDAAKPDISAPGVGIVAARAAGTAMGTVVDEHYTAANGTSMATPHVAGAAAIIAQKHPDLAGNEIKAFLMSTATDLGHDLYAQGVGRVDLVRAVDPTITASGHLNFGRYTYPHTPVSRTLTYTNHTDQPITLTLSRAVSSGGQQPPTGLFTVDADQVTVPAHGTAQVTVGLDGTVLEHGGSYGAYSGVLTARDADGVLRASNRISAFLEPERIPLTVRVVPPADATAVTYGNAVVIPVDDRVNLHDDPVSMPGGERFSTPLFAGTFAAVVAVSWRDARGEEHTATPMAAEVTLTRATTVTLDLRRARPVAVDTPTTTETYHALHRLERTSATGEWSMTVEQEADYGAHDPNWWVLPTTKVRTGTLSHRTSWVRTVPTVTMRVTGGGASFALPVRYPTPDVSVPGGIQAWTEGEKQISRYVRLAVPRLPTSGTSTVVHGGSGTAAELARIDTRGRLLLLTPTDICADVCDFEALRERVAAAAAAGATGVLVAGAPGLRRLGGPSHPTIPCPDGPQSCPAPAPYTALPVVTVPAAEARRLVERLDATSRSGRSVRITLGGSSAPASYVLAFDDTGQVPADLPYRVRPRDLDRVDHRFHAARPGEVTALTWLQWADGQPAPLAANLPHTRTQHTLTTFVSRQRDAINQFGLAWSDHAGPSVLAPARQEIQEVLAGGYRTVRWNTGPTVPGAVPQVRTRSGFTVQTGMLCSGCRQADTFYPNMYLTSSSGARQAMIGLVNNTGVAEYVFGISNCEPTACDLKLSDASGDPLDRRLAPISFRIAAGTPGTVTSGGQQR</sequence>
<dbReference type="PROSITE" id="PS00136">
    <property type="entry name" value="SUBTILASE_ASP"/>
    <property type="match status" value="1"/>
</dbReference>
<dbReference type="Proteomes" id="UP000823521">
    <property type="component" value="Unassembled WGS sequence"/>
</dbReference>
<dbReference type="InterPro" id="IPR050131">
    <property type="entry name" value="Peptidase_S8_subtilisin-like"/>
</dbReference>
<evidence type="ECO:0000256" key="1">
    <source>
        <dbReference type="ARBA" id="ARBA00011073"/>
    </source>
</evidence>
<feature type="chain" id="PRO_5045913555" evidence="7">
    <location>
        <begin position="25"/>
        <end position="1213"/>
    </location>
</feature>
<proteinExistence type="inferred from homology"/>
<dbReference type="PROSITE" id="PS51892">
    <property type="entry name" value="SUBTILASE"/>
    <property type="match status" value="1"/>
</dbReference>
<evidence type="ECO:0000256" key="4">
    <source>
        <dbReference type="ARBA" id="ARBA00022825"/>
    </source>
</evidence>
<name>A0ABS3VIR3_MICEH</name>
<dbReference type="Gene3D" id="3.40.50.200">
    <property type="entry name" value="Peptidase S8/S53 domain"/>
    <property type="match status" value="1"/>
</dbReference>
<dbReference type="InterPro" id="IPR023828">
    <property type="entry name" value="Peptidase_S8_Ser-AS"/>
</dbReference>
<evidence type="ECO:0000256" key="6">
    <source>
        <dbReference type="RuleBase" id="RU003355"/>
    </source>
</evidence>
<keyword evidence="2 5" id="KW-0645">Protease</keyword>
<dbReference type="PRINTS" id="PR00723">
    <property type="entry name" value="SUBTILISIN"/>
</dbReference>
<feature type="active site" description="Charge relay system" evidence="5">
    <location>
        <position position="284"/>
    </location>
</feature>
<comment type="caution">
    <text evidence="9">The sequence shown here is derived from an EMBL/GenBank/DDBJ whole genome shotgun (WGS) entry which is preliminary data.</text>
</comment>
<evidence type="ECO:0000256" key="2">
    <source>
        <dbReference type="ARBA" id="ARBA00022670"/>
    </source>
</evidence>
<dbReference type="PANTHER" id="PTHR43806:SF65">
    <property type="entry name" value="SERINE PROTEASE APRX"/>
    <property type="match status" value="1"/>
</dbReference>
<feature type="active site" description="Charge relay system" evidence="5">
    <location>
        <position position="251"/>
    </location>
</feature>
<reference evidence="9 10" key="1">
    <citation type="submission" date="2019-12" db="EMBL/GenBank/DDBJ databases">
        <title>Whole genome sequencing of endophytic Actinobacterium Micromonospora sp. MPMI6T.</title>
        <authorList>
            <person name="Evv R."/>
            <person name="Podile A.R."/>
        </authorList>
    </citation>
    <scope>NUCLEOTIDE SEQUENCE [LARGE SCALE GENOMIC DNA]</scope>
    <source>
        <strain evidence="9 10">MPMI6</strain>
    </source>
</reference>
<evidence type="ECO:0000259" key="8">
    <source>
        <dbReference type="Pfam" id="PF00082"/>
    </source>
</evidence>
<evidence type="ECO:0000256" key="5">
    <source>
        <dbReference type="PROSITE-ProRule" id="PRU01240"/>
    </source>
</evidence>
<dbReference type="InterPro" id="IPR015500">
    <property type="entry name" value="Peptidase_S8_subtilisin-rel"/>
</dbReference>
<evidence type="ECO:0000256" key="3">
    <source>
        <dbReference type="ARBA" id="ARBA00022801"/>
    </source>
</evidence>
<evidence type="ECO:0000256" key="7">
    <source>
        <dbReference type="SAM" id="SignalP"/>
    </source>
</evidence>
<feature type="active site" description="Charge relay system" evidence="5">
    <location>
        <position position="460"/>
    </location>
</feature>
<keyword evidence="4 5" id="KW-0720">Serine protease</keyword>
<keyword evidence="10" id="KW-1185">Reference proteome</keyword>
<dbReference type="CDD" id="cd07487">
    <property type="entry name" value="Peptidases_S8_1"/>
    <property type="match status" value="1"/>
</dbReference>